<evidence type="ECO:0000313" key="3">
    <source>
        <dbReference type="Proteomes" id="UP001429601"/>
    </source>
</evidence>
<name>A0ABX0Q824_9GAMM</name>
<feature type="transmembrane region" description="Helical" evidence="1">
    <location>
        <begin position="38"/>
        <end position="60"/>
    </location>
</feature>
<protein>
    <submittedName>
        <fullName evidence="2">Uncharacterized protein</fullName>
    </submittedName>
</protein>
<dbReference type="RefSeq" id="WP_167127390.1">
    <property type="nucleotide sequence ID" value="NZ_JAAQQR010000006.1"/>
</dbReference>
<comment type="caution">
    <text evidence="2">The sequence shown here is derived from an EMBL/GenBank/DDBJ whole genome shotgun (WGS) entry which is preliminary data.</text>
</comment>
<sequence length="109" mass="11823">MNDGAFYLYSNLACNVVVAISAVWLLTDRRFHRLMRACHALLAAGALVNVAGMLGAIFGFQNIDYGHVWPGELVANFGTGGLLVFRIWQTSRSRRAAAPPEGQEEPSAS</sequence>
<evidence type="ECO:0000313" key="2">
    <source>
        <dbReference type="EMBL" id="NID05896.1"/>
    </source>
</evidence>
<keyword evidence="1" id="KW-1133">Transmembrane helix</keyword>
<evidence type="ECO:0000256" key="1">
    <source>
        <dbReference type="SAM" id="Phobius"/>
    </source>
</evidence>
<accession>A0ABX0Q824</accession>
<proteinExistence type="predicted"/>
<keyword evidence="3" id="KW-1185">Reference proteome</keyword>
<gene>
    <name evidence="2" type="ORF">HBF26_13435</name>
</gene>
<feature type="transmembrane region" description="Helical" evidence="1">
    <location>
        <begin position="6"/>
        <end position="26"/>
    </location>
</feature>
<dbReference type="EMBL" id="JAAQQR010000006">
    <property type="protein sequence ID" value="NID05896.1"/>
    <property type="molecule type" value="Genomic_DNA"/>
</dbReference>
<reference evidence="2 3" key="1">
    <citation type="journal article" date="2011" name="Curr. Microbiol.">
        <title>Luteibacter jiangsuensis sp. nov.: a methamidophos-degrading bacterium isolated from a methamidophos-manufacturing factory.</title>
        <authorList>
            <person name="Wang L."/>
            <person name="Wang G.L."/>
            <person name="Li S.P."/>
            <person name="Jiang J.D."/>
        </authorList>
    </citation>
    <scope>NUCLEOTIDE SEQUENCE [LARGE SCALE GENOMIC DNA]</scope>
    <source>
        <strain evidence="2 3">CGMCC 1.10133</strain>
    </source>
</reference>
<organism evidence="2 3">
    <name type="scientific">Luteibacter jiangsuensis</name>
    <dbReference type="NCBI Taxonomy" id="637577"/>
    <lineage>
        <taxon>Bacteria</taxon>
        <taxon>Pseudomonadati</taxon>
        <taxon>Pseudomonadota</taxon>
        <taxon>Gammaproteobacteria</taxon>
        <taxon>Lysobacterales</taxon>
        <taxon>Rhodanobacteraceae</taxon>
        <taxon>Luteibacter</taxon>
    </lineage>
</organism>
<dbReference type="Proteomes" id="UP001429601">
    <property type="component" value="Unassembled WGS sequence"/>
</dbReference>
<keyword evidence="1" id="KW-0472">Membrane</keyword>
<keyword evidence="1" id="KW-0812">Transmembrane</keyword>
<feature type="transmembrane region" description="Helical" evidence="1">
    <location>
        <begin position="66"/>
        <end position="85"/>
    </location>
</feature>